<keyword evidence="1" id="KW-1185">Reference proteome</keyword>
<accession>A0A915D3Z8</accession>
<proteinExistence type="predicted"/>
<dbReference type="AlphaFoldDB" id="A0A915D3Z8"/>
<sequence length="170" mass="19350">MEENLKRYAQWAPVGIAQCSILKYGPKVLGGFFYGIIGDTILLGHPFMDRQMLHDGFAARFLTEVVAKKLHPNCKNFKAFLPEHLIDPFDGFLKAVNATKDFGIREQCQRLSFSVDEKLNVGFSFKIPRSPILEELEELFALDQASQDIIKSRNPLKPTFFESLIDEPLD</sequence>
<dbReference type="WBParaSite" id="jg1514">
    <property type="protein sequence ID" value="jg1514"/>
    <property type="gene ID" value="jg1514"/>
</dbReference>
<evidence type="ECO:0000313" key="1">
    <source>
        <dbReference type="Proteomes" id="UP000887574"/>
    </source>
</evidence>
<organism evidence="1 2">
    <name type="scientific">Ditylenchus dipsaci</name>
    <dbReference type="NCBI Taxonomy" id="166011"/>
    <lineage>
        <taxon>Eukaryota</taxon>
        <taxon>Metazoa</taxon>
        <taxon>Ecdysozoa</taxon>
        <taxon>Nematoda</taxon>
        <taxon>Chromadorea</taxon>
        <taxon>Rhabditida</taxon>
        <taxon>Tylenchina</taxon>
        <taxon>Tylenchomorpha</taxon>
        <taxon>Sphaerularioidea</taxon>
        <taxon>Anguinidae</taxon>
        <taxon>Anguininae</taxon>
        <taxon>Ditylenchus</taxon>
    </lineage>
</organism>
<reference evidence="2" key="1">
    <citation type="submission" date="2022-11" db="UniProtKB">
        <authorList>
            <consortium name="WormBaseParasite"/>
        </authorList>
    </citation>
    <scope>IDENTIFICATION</scope>
</reference>
<evidence type="ECO:0000313" key="2">
    <source>
        <dbReference type="WBParaSite" id="jg1514"/>
    </source>
</evidence>
<protein>
    <submittedName>
        <fullName evidence="2">Uncharacterized protein</fullName>
    </submittedName>
</protein>
<name>A0A915D3Z8_9BILA</name>
<dbReference type="Proteomes" id="UP000887574">
    <property type="component" value="Unplaced"/>
</dbReference>